<dbReference type="GeneTree" id="ENSGT00960000186758"/>
<dbReference type="AlphaFoldDB" id="A0A7N6FD79"/>
<evidence type="ECO:0000313" key="2">
    <source>
        <dbReference type="Ensembl" id="ENSATEP00000052971.1"/>
    </source>
</evidence>
<keyword evidence="3" id="KW-1185">Reference proteome</keyword>
<reference evidence="2" key="3">
    <citation type="submission" date="2025-09" db="UniProtKB">
        <authorList>
            <consortium name="Ensembl"/>
        </authorList>
    </citation>
    <scope>IDENTIFICATION</scope>
</reference>
<protein>
    <submittedName>
        <fullName evidence="2">Uncharacterized protein</fullName>
    </submittedName>
</protein>
<dbReference type="InParanoid" id="A0A7N6FD79"/>
<accession>A0A7N6FD79</accession>
<name>A0A7N6FD79_ANATE</name>
<dbReference type="Ensembl" id="ENSATET00000045504.1">
    <property type="protein sequence ID" value="ENSATEP00000052971.1"/>
    <property type="gene ID" value="ENSATEG00000029051.1"/>
</dbReference>
<dbReference type="Proteomes" id="UP000265040">
    <property type="component" value="Chromosome 1"/>
</dbReference>
<sequence>IFSINVTTTHHDVGISVKELDALLQTPEAALHAVLQDDSDDLNQRQDQRAKSQGTSVVSIQEEENRPTGTSHKGPCKSDLTQGRNKVGAPEEEEDVIELEQDEVFVVEGLPTVEGKHALCIRALKKKKLLIITRRFFIQ</sequence>
<reference evidence="2" key="1">
    <citation type="submission" date="2021-04" db="EMBL/GenBank/DDBJ databases">
        <authorList>
            <consortium name="Wellcome Sanger Institute Data Sharing"/>
        </authorList>
    </citation>
    <scope>NUCLEOTIDE SEQUENCE [LARGE SCALE GENOMIC DNA]</scope>
</reference>
<dbReference type="OrthoDB" id="8938839at2759"/>
<evidence type="ECO:0000313" key="3">
    <source>
        <dbReference type="Proteomes" id="UP000265040"/>
    </source>
</evidence>
<organism evidence="2 3">
    <name type="scientific">Anabas testudineus</name>
    <name type="common">Climbing perch</name>
    <name type="synonym">Anthias testudineus</name>
    <dbReference type="NCBI Taxonomy" id="64144"/>
    <lineage>
        <taxon>Eukaryota</taxon>
        <taxon>Metazoa</taxon>
        <taxon>Chordata</taxon>
        <taxon>Craniata</taxon>
        <taxon>Vertebrata</taxon>
        <taxon>Euteleostomi</taxon>
        <taxon>Actinopterygii</taxon>
        <taxon>Neopterygii</taxon>
        <taxon>Teleostei</taxon>
        <taxon>Neoteleostei</taxon>
        <taxon>Acanthomorphata</taxon>
        <taxon>Anabantaria</taxon>
        <taxon>Anabantiformes</taxon>
        <taxon>Anabantoidei</taxon>
        <taxon>Anabantidae</taxon>
        <taxon>Anabas</taxon>
    </lineage>
</organism>
<feature type="region of interest" description="Disordered" evidence="1">
    <location>
        <begin position="36"/>
        <end position="93"/>
    </location>
</feature>
<evidence type="ECO:0000256" key="1">
    <source>
        <dbReference type="SAM" id="MobiDB-lite"/>
    </source>
</evidence>
<reference evidence="2" key="2">
    <citation type="submission" date="2025-08" db="UniProtKB">
        <authorList>
            <consortium name="Ensembl"/>
        </authorList>
    </citation>
    <scope>IDENTIFICATION</scope>
</reference>
<proteinExistence type="predicted"/>